<dbReference type="InterPro" id="IPR029046">
    <property type="entry name" value="LolA/LolB/LppX"/>
</dbReference>
<name>A0A1D8NZK8_9BURK</name>
<dbReference type="Pfam" id="PF03550">
    <property type="entry name" value="LolB"/>
    <property type="match status" value="1"/>
</dbReference>
<evidence type="ECO:0000313" key="15">
    <source>
        <dbReference type="Proteomes" id="UP000185680"/>
    </source>
</evidence>
<gene>
    <name evidence="14" type="ORF">LPB072_18620</name>
</gene>
<comment type="subunit">
    <text evidence="3">Monomer.</text>
</comment>
<evidence type="ECO:0000256" key="13">
    <source>
        <dbReference type="SAM" id="SignalP"/>
    </source>
</evidence>
<evidence type="ECO:0000256" key="3">
    <source>
        <dbReference type="ARBA" id="ARBA00011245"/>
    </source>
</evidence>
<protein>
    <recommendedName>
        <fullName evidence="4">Outer-membrane lipoprotein LolB</fullName>
    </recommendedName>
</protein>
<keyword evidence="12" id="KW-0449">Lipoprotein</keyword>
<accession>A0A1D8NZK8</accession>
<evidence type="ECO:0000256" key="1">
    <source>
        <dbReference type="ARBA" id="ARBA00004459"/>
    </source>
</evidence>
<dbReference type="OrthoDB" id="5296388at2"/>
<evidence type="ECO:0000313" key="14">
    <source>
        <dbReference type="EMBL" id="AOW14551.1"/>
    </source>
</evidence>
<feature type="signal peptide" evidence="13">
    <location>
        <begin position="1"/>
        <end position="29"/>
    </location>
</feature>
<evidence type="ECO:0000256" key="2">
    <source>
        <dbReference type="ARBA" id="ARBA00009696"/>
    </source>
</evidence>
<reference evidence="14 15" key="1">
    <citation type="submission" date="2016-10" db="EMBL/GenBank/DDBJ databases">
        <title>Hydorgenophaga sp. LPB0072 isolated from gastropod.</title>
        <authorList>
            <person name="Kim E."/>
            <person name="Yi H."/>
        </authorList>
    </citation>
    <scope>NUCLEOTIDE SEQUENCE [LARGE SCALE GENOMIC DNA]</scope>
    <source>
        <strain evidence="14 15">LPB0072</strain>
    </source>
</reference>
<keyword evidence="5" id="KW-0813">Transport</keyword>
<dbReference type="STRING" id="1763535.LPB072_18620"/>
<dbReference type="AlphaFoldDB" id="A0A1D8NZK8"/>
<dbReference type="Proteomes" id="UP000185680">
    <property type="component" value="Chromosome"/>
</dbReference>
<comment type="subcellular location">
    <subcellularLocation>
        <location evidence="1">Cell outer membrane</location>
        <topology evidence="1">Lipid-anchor</topology>
    </subcellularLocation>
</comment>
<proteinExistence type="inferred from homology"/>
<dbReference type="KEGG" id="hyl:LPB072_18620"/>
<keyword evidence="10" id="KW-0143">Chaperone</keyword>
<dbReference type="GO" id="GO:0015031">
    <property type="term" value="P:protein transport"/>
    <property type="evidence" value="ECO:0007669"/>
    <property type="project" value="UniProtKB-KW"/>
</dbReference>
<keyword evidence="9" id="KW-0564">Palmitate</keyword>
<evidence type="ECO:0000256" key="6">
    <source>
        <dbReference type="ARBA" id="ARBA00022729"/>
    </source>
</evidence>
<evidence type="ECO:0000256" key="8">
    <source>
        <dbReference type="ARBA" id="ARBA00023136"/>
    </source>
</evidence>
<evidence type="ECO:0000256" key="10">
    <source>
        <dbReference type="ARBA" id="ARBA00023186"/>
    </source>
</evidence>
<evidence type="ECO:0000256" key="4">
    <source>
        <dbReference type="ARBA" id="ARBA00016202"/>
    </source>
</evidence>
<dbReference type="InterPro" id="IPR004565">
    <property type="entry name" value="OM_lipoprot_LolB"/>
</dbReference>
<keyword evidence="8" id="KW-0472">Membrane</keyword>
<dbReference type="Gene3D" id="2.50.20.10">
    <property type="entry name" value="Lipoprotein localisation LolA/LolB/LppX"/>
    <property type="match status" value="1"/>
</dbReference>
<evidence type="ECO:0000256" key="9">
    <source>
        <dbReference type="ARBA" id="ARBA00023139"/>
    </source>
</evidence>
<evidence type="ECO:0000256" key="5">
    <source>
        <dbReference type="ARBA" id="ARBA00022448"/>
    </source>
</evidence>
<evidence type="ECO:0000256" key="12">
    <source>
        <dbReference type="ARBA" id="ARBA00023288"/>
    </source>
</evidence>
<keyword evidence="11" id="KW-0998">Cell outer membrane</keyword>
<dbReference type="SUPFAM" id="SSF89392">
    <property type="entry name" value="Prokaryotic lipoproteins and lipoprotein localization factors"/>
    <property type="match status" value="1"/>
</dbReference>
<evidence type="ECO:0000256" key="7">
    <source>
        <dbReference type="ARBA" id="ARBA00022927"/>
    </source>
</evidence>
<feature type="chain" id="PRO_5009110701" description="Outer-membrane lipoprotein LolB" evidence="13">
    <location>
        <begin position="30"/>
        <end position="169"/>
    </location>
</feature>
<keyword evidence="7" id="KW-0653">Protein transport</keyword>
<keyword evidence="6 13" id="KW-0732">Signal</keyword>
<evidence type="ECO:0000256" key="11">
    <source>
        <dbReference type="ARBA" id="ARBA00023237"/>
    </source>
</evidence>
<organism evidence="14 15">
    <name type="scientific">Hydrogenophaga crassostreae</name>
    <dbReference type="NCBI Taxonomy" id="1763535"/>
    <lineage>
        <taxon>Bacteria</taxon>
        <taxon>Pseudomonadati</taxon>
        <taxon>Pseudomonadota</taxon>
        <taxon>Betaproteobacteria</taxon>
        <taxon>Burkholderiales</taxon>
        <taxon>Comamonadaceae</taxon>
        <taxon>Hydrogenophaga</taxon>
    </lineage>
</organism>
<dbReference type="EMBL" id="CP017476">
    <property type="protein sequence ID" value="AOW14551.1"/>
    <property type="molecule type" value="Genomic_DNA"/>
</dbReference>
<comment type="similarity">
    <text evidence="2">Belongs to the LolB family.</text>
</comment>
<sequence>MIAPSAGLLRTLRRSAGLTASFVLLAGCAAPKMPTAPGVDSWNGRLALSVDSNPPQSYAAGFDLHGTPQAGELLLATPLGTTLATVSWVPGRAEMVQGDQTTRRQSLSELSTDIGGATVPVAALFDWLNGQATEVDGWQADLSRHAEGKITARRTVPLPKAELRLIFQP</sequence>
<dbReference type="GO" id="GO:0009279">
    <property type="term" value="C:cell outer membrane"/>
    <property type="evidence" value="ECO:0007669"/>
    <property type="project" value="UniProtKB-SubCell"/>
</dbReference>